<name>A0A516KJ38_9BACI</name>
<keyword evidence="11" id="KW-1185">Reference proteome</keyword>
<evidence type="ECO:0000256" key="6">
    <source>
        <dbReference type="ARBA" id="ARBA00022840"/>
    </source>
</evidence>
<dbReference type="GO" id="GO:0043190">
    <property type="term" value="C:ATP-binding cassette (ABC) transporter complex"/>
    <property type="evidence" value="ECO:0007669"/>
    <property type="project" value="TreeGrafter"/>
</dbReference>
<dbReference type="GO" id="GO:0016887">
    <property type="term" value="F:ATP hydrolysis activity"/>
    <property type="evidence" value="ECO:0007669"/>
    <property type="project" value="InterPro"/>
</dbReference>
<dbReference type="AlphaFoldDB" id="A0A516KJ38"/>
<evidence type="ECO:0000256" key="4">
    <source>
        <dbReference type="ARBA" id="ARBA00022475"/>
    </source>
</evidence>
<evidence type="ECO:0000256" key="1">
    <source>
        <dbReference type="ARBA" id="ARBA00004202"/>
    </source>
</evidence>
<evidence type="ECO:0000256" key="2">
    <source>
        <dbReference type="ARBA" id="ARBA00005417"/>
    </source>
</evidence>
<proteinExistence type="inferred from homology"/>
<dbReference type="InterPro" id="IPR027417">
    <property type="entry name" value="P-loop_NTPase"/>
</dbReference>
<evidence type="ECO:0000256" key="3">
    <source>
        <dbReference type="ARBA" id="ARBA00022448"/>
    </source>
</evidence>
<keyword evidence="8" id="KW-0472">Membrane</keyword>
<dbReference type="GO" id="GO:0015087">
    <property type="term" value="F:cobalt ion transmembrane transporter activity"/>
    <property type="evidence" value="ECO:0007669"/>
    <property type="project" value="UniProtKB-ARBA"/>
</dbReference>
<comment type="similarity">
    <text evidence="2">Belongs to the ABC transporter superfamily.</text>
</comment>
<dbReference type="GO" id="GO:0005524">
    <property type="term" value="F:ATP binding"/>
    <property type="evidence" value="ECO:0007669"/>
    <property type="project" value="UniProtKB-KW"/>
</dbReference>
<evidence type="ECO:0000259" key="9">
    <source>
        <dbReference type="PROSITE" id="PS50893"/>
    </source>
</evidence>
<feature type="domain" description="ABC transporter" evidence="9">
    <location>
        <begin position="4"/>
        <end position="237"/>
    </location>
</feature>
<accession>A0A516KJ38</accession>
<dbReference type="EMBL" id="CP041666">
    <property type="protein sequence ID" value="QDP41376.1"/>
    <property type="molecule type" value="Genomic_DNA"/>
</dbReference>
<dbReference type="PROSITE" id="PS50893">
    <property type="entry name" value="ABC_TRANSPORTER_2"/>
    <property type="match status" value="1"/>
</dbReference>
<dbReference type="GO" id="GO:0042626">
    <property type="term" value="F:ATPase-coupled transmembrane transporter activity"/>
    <property type="evidence" value="ECO:0007669"/>
    <property type="project" value="TreeGrafter"/>
</dbReference>
<dbReference type="PANTHER" id="PTHR43553:SF21">
    <property type="entry name" value="ABC TRANSPORTER ATP-BINDING PROTEIN MA_1418-RELATED"/>
    <property type="match status" value="1"/>
</dbReference>
<dbReference type="InterPro" id="IPR003593">
    <property type="entry name" value="AAA+_ATPase"/>
</dbReference>
<dbReference type="Pfam" id="PF00005">
    <property type="entry name" value="ABC_tran"/>
    <property type="match status" value="1"/>
</dbReference>
<reference evidence="10 11" key="1">
    <citation type="submission" date="2019-07" db="EMBL/GenBank/DDBJ databases">
        <authorList>
            <person name="Li J."/>
        </authorList>
    </citation>
    <scope>NUCLEOTIDE SEQUENCE [LARGE SCALE GENOMIC DNA]</scope>
    <source>
        <strain evidence="10 11">TKL69</strain>
    </source>
</reference>
<dbReference type="SUPFAM" id="SSF52540">
    <property type="entry name" value="P-loop containing nucleoside triphosphate hydrolases"/>
    <property type="match status" value="1"/>
</dbReference>
<evidence type="ECO:0000256" key="8">
    <source>
        <dbReference type="ARBA" id="ARBA00023136"/>
    </source>
</evidence>
<dbReference type="InterPro" id="IPR003439">
    <property type="entry name" value="ABC_transporter-like_ATP-bd"/>
</dbReference>
<dbReference type="FunFam" id="3.40.50.300:FF:000224">
    <property type="entry name" value="Energy-coupling factor transporter ATP-binding protein EcfA"/>
    <property type="match status" value="1"/>
</dbReference>
<evidence type="ECO:0000256" key="7">
    <source>
        <dbReference type="ARBA" id="ARBA00022967"/>
    </source>
</evidence>
<gene>
    <name evidence="10" type="ORF">FN924_15015</name>
</gene>
<dbReference type="PANTHER" id="PTHR43553">
    <property type="entry name" value="HEAVY METAL TRANSPORTER"/>
    <property type="match status" value="1"/>
</dbReference>
<protein>
    <submittedName>
        <fullName evidence="10">ABC transporter ATP-binding protein</fullName>
    </submittedName>
</protein>
<dbReference type="Proteomes" id="UP000315215">
    <property type="component" value="Chromosome"/>
</dbReference>
<keyword evidence="4" id="KW-1003">Cell membrane</keyword>
<dbReference type="CDD" id="cd03225">
    <property type="entry name" value="ABC_cobalt_CbiO_domain1"/>
    <property type="match status" value="1"/>
</dbReference>
<dbReference type="InterPro" id="IPR015856">
    <property type="entry name" value="ABC_transpr_CbiO/EcfA_su"/>
</dbReference>
<dbReference type="InterPro" id="IPR050095">
    <property type="entry name" value="ECF_ABC_transporter_ATP-bd"/>
</dbReference>
<evidence type="ECO:0000313" key="11">
    <source>
        <dbReference type="Proteomes" id="UP000315215"/>
    </source>
</evidence>
<comment type="subcellular location">
    <subcellularLocation>
        <location evidence="1">Cell membrane</location>
        <topology evidence="1">Peripheral membrane protein</topology>
    </subcellularLocation>
</comment>
<keyword evidence="6 10" id="KW-0067">ATP-binding</keyword>
<keyword evidence="3" id="KW-0813">Transport</keyword>
<dbReference type="OrthoDB" id="9784332at2"/>
<dbReference type="KEGG" id="aqt:FN924_15015"/>
<sequence>MKQIRMENVHFSYPDGTVALRSFDLSIEEGERVAMIGQNGAGKTTAVKLMNGLVKPTGGNVFIQDWNTKDYTTATLSRKVGYVFQNPDDQIFHSEVQSEIAFGPRNLGWNDKEIQEHVRYAANLTGIKEIMMENPYDLPYSTRKFVTIASVLAMNPDIIVMDEPTAGQDAVGLQQIGFILDELQNKGKTVITITHDMEFVVRHFNRVIAMAQGEKIADGDIQSIFSDAIIMERSRLKPPFYASLAKDLGVEGSVLTKEELWKHLRIESR</sequence>
<evidence type="ECO:0000313" key="10">
    <source>
        <dbReference type="EMBL" id="QDP41376.1"/>
    </source>
</evidence>
<keyword evidence="5" id="KW-0547">Nucleotide-binding</keyword>
<dbReference type="RefSeq" id="WP_143895859.1">
    <property type="nucleotide sequence ID" value="NZ_CP041666.1"/>
</dbReference>
<evidence type="ECO:0000256" key="5">
    <source>
        <dbReference type="ARBA" id="ARBA00022741"/>
    </source>
</evidence>
<dbReference type="SMART" id="SM00382">
    <property type="entry name" value="AAA"/>
    <property type="match status" value="1"/>
</dbReference>
<keyword evidence="7" id="KW-1278">Translocase</keyword>
<organism evidence="10 11">
    <name type="scientific">Radiobacillus deserti</name>
    <dbReference type="NCBI Taxonomy" id="2594883"/>
    <lineage>
        <taxon>Bacteria</taxon>
        <taxon>Bacillati</taxon>
        <taxon>Bacillota</taxon>
        <taxon>Bacilli</taxon>
        <taxon>Bacillales</taxon>
        <taxon>Bacillaceae</taxon>
        <taxon>Radiobacillus</taxon>
    </lineage>
</organism>
<dbReference type="Gene3D" id="3.40.50.300">
    <property type="entry name" value="P-loop containing nucleotide triphosphate hydrolases"/>
    <property type="match status" value="1"/>
</dbReference>